<dbReference type="AlphaFoldDB" id="A0A1M6KPZ6"/>
<dbReference type="InterPro" id="IPR036188">
    <property type="entry name" value="FAD/NAD-bd_sf"/>
</dbReference>
<dbReference type="Gene3D" id="3.50.50.60">
    <property type="entry name" value="FAD/NAD(P)-binding domain"/>
    <property type="match status" value="1"/>
</dbReference>
<dbReference type="InterPro" id="IPR002937">
    <property type="entry name" value="Amino_oxidase"/>
</dbReference>
<protein>
    <submittedName>
        <fullName evidence="2">Protoporphyrinogen oxidase</fullName>
    </submittedName>
</protein>
<reference evidence="3" key="1">
    <citation type="submission" date="2016-11" db="EMBL/GenBank/DDBJ databases">
        <authorList>
            <person name="Varghese N."/>
            <person name="Submissions S."/>
        </authorList>
    </citation>
    <scope>NUCLEOTIDE SEQUENCE [LARGE SCALE GENOMIC DNA]</scope>
    <source>
        <strain evidence="3">DSM 19858</strain>
    </source>
</reference>
<keyword evidence="3" id="KW-1185">Reference proteome</keyword>
<dbReference type="SUPFAM" id="SSF51905">
    <property type="entry name" value="FAD/NAD(P)-binding domain"/>
    <property type="match status" value="1"/>
</dbReference>
<organism evidence="2 3">
    <name type="scientific">Pseudozobellia thermophila</name>
    <dbReference type="NCBI Taxonomy" id="192903"/>
    <lineage>
        <taxon>Bacteria</taxon>
        <taxon>Pseudomonadati</taxon>
        <taxon>Bacteroidota</taxon>
        <taxon>Flavobacteriia</taxon>
        <taxon>Flavobacteriales</taxon>
        <taxon>Flavobacteriaceae</taxon>
        <taxon>Pseudozobellia</taxon>
    </lineage>
</organism>
<dbReference type="InterPro" id="IPR050464">
    <property type="entry name" value="Zeta_carotene_desat/Oxidored"/>
</dbReference>
<dbReference type="PANTHER" id="PTHR42923:SF46">
    <property type="entry name" value="AMINE OXIDASE"/>
    <property type="match status" value="1"/>
</dbReference>
<gene>
    <name evidence="2" type="ORF">SAMN04488513_106154</name>
</gene>
<accession>A0A1M6KPZ6</accession>
<dbReference type="Pfam" id="PF01593">
    <property type="entry name" value="Amino_oxidase"/>
    <property type="match status" value="1"/>
</dbReference>
<dbReference type="NCBIfam" id="NF005560">
    <property type="entry name" value="PRK07233.1"/>
    <property type="match status" value="1"/>
</dbReference>
<proteinExistence type="predicted"/>
<dbReference type="GO" id="GO:0016491">
    <property type="term" value="F:oxidoreductase activity"/>
    <property type="evidence" value="ECO:0007669"/>
    <property type="project" value="InterPro"/>
</dbReference>
<feature type="domain" description="Amine oxidase" evidence="1">
    <location>
        <begin position="25"/>
        <end position="388"/>
    </location>
</feature>
<dbReference type="EMBL" id="FQYU01000006">
    <property type="protein sequence ID" value="SHJ61063.1"/>
    <property type="molecule type" value="Genomic_DNA"/>
</dbReference>
<dbReference type="Proteomes" id="UP000184543">
    <property type="component" value="Unassembled WGS sequence"/>
</dbReference>
<evidence type="ECO:0000259" key="1">
    <source>
        <dbReference type="Pfam" id="PF01593"/>
    </source>
</evidence>
<sequence>MAKTSYFNKGRGIMKIGIVGGGFMGLTLAHEIAKNNATVKVFESDRQMGGLSTHEDYGIFTWDRFYHVILPTDTFLIELIEDLGIGDQLCWRRSYTGYYVQKKFYSISSSKEFLLFPALNLWDKAMLAFTIFYGSKIKDWKKLEKITVKDWLIKMGGRRTYEKFWSPLLLAKLGENHEKVSAVFIWTYIKRLFKARSSAAQKEHMGYVQGGYKTVFDALQKSLGEKGSEVALNCTVEAIQPGPNGGVIITNNGVEEYFDKVIATTPLNVIEKIADPALFEASKTDVPVEYLGVICLVLVTETSLSPYYVLNIADKEIPFTGVIGMSSLVDPDQTAGKHLTYFPKYISGNDPFWKKSDEELKSIFLEGVARLYPDFDPKTIVSAHVHKAYRVQPLQVLNYSENIPEIKTKNKDFYVLNTSQFVNDTLNNNSVAGHVKRFMEGFKKELEQE</sequence>
<evidence type="ECO:0000313" key="3">
    <source>
        <dbReference type="Proteomes" id="UP000184543"/>
    </source>
</evidence>
<dbReference type="STRING" id="192903.SAMN04488513_106154"/>
<evidence type="ECO:0000313" key="2">
    <source>
        <dbReference type="EMBL" id="SHJ61063.1"/>
    </source>
</evidence>
<dbReference type="RefSeq" id="WP_212635303.1">
    <property type="nucleotide sequence ID" value="NZ_FQYU01000006.1"/>
</dbReference>
<name>A0A1M6KPZ6_9FLAO</name>
<dbReference type="PANTHER" id="PTHR42923">
    <property type="entry name" value="PROTOPORPHYRINOGEN OXIDASE"/>
    <property type="match status" value="1"/>
</dbReference>